<dbReference type="EMBL" id="JAPHNI010001018">
    <property type="protein sequence ID" value="KAJ8107041.1"/>
    <property type="molecule type" value="Genomic_DNA"/>
</dbReference>
<name>A0ACC2HX01_9PLEO</name>
<reference evidence="1" key="1">
    <citation type="submission" date="2022-11" db="EMBL/GenBank/DDBJ databases">
        <title>Genome Sequence of Boeremia exigua.</title>
        <authorList>
            <person name="Buettner E."/>
        </authorList>
    </citation>
    <scope>NUCLEOTIDE SEQUENCE</scope>
    <source>
        <strain evidence="1">CU02</strain>
    </source>
</reference>
<organism evidence="1 2">
    <name type="scientific">Boeremia exigua</name>
    <dbReference type="NCBI Taxonomy" id="749465"/>
    <lineage>
        <taxon>Eukaryota</taxon>
        <taxon>Fungi</taxon>
        <taxon>Dikarya</taxon>
        <taxon>Ascomycota</taxon>
        <taxon>Pezizomycotina</taxon>
        <taxon>Dothideomycetes</taxon>
        <taxon>Pleosporomycetidae</taxon>
        <taxon>Pleosporales</taxon>
        <taxon>Pleosporineae</taxon>
        <taxon>Didymellaceae</taxon>
        <taxon>Boeremia</taxon>
    </lineage>
</organism>
<sequence length="1140" mass="128769">MAAVMSAKRPRALTNGMDSVGGVGRDGRNKRPRHSVSDDNERSTSDEESDASDEEERDTARENDLMIHATQQVQKDFGATRNQQNVPAECGIIEEIRCVNFMCHVNLVITLGPLINFIIGHNGSGKSAVLTALQICLGGKATATNRAQNLKSLIKEGETHCSVRVRIKNQGALAFKPHEYGKSISVERHFSTNNTSGFKLRDENDRVVTTKKSELEDILDAFSMQIDNPMNVLTQDMARQFLNHSTPKDKYKFFLAGTQLETLHRDYQQIEGSLETMNSREEITKEILASKRKEMEALVSKARRAGSLEQMRRREQELAAQAAWAKVEEEEAELEEAEAELRKLDALIEKRTAEAEEASVSYERADAAATGAQEDRDETEAEVEPKKQVEEERAATFQAVKQKMFNLQSDQRKAQSDIKMKMKQVAKYEADVDQLKRRQAEADDGVYAAKQHELEEARQDSEQKAEQYAAHGRSLPDIQKQLGAALKEKESADQAVGRAQKDEDRIRATIRNLKGNNREWQTAYQQPGKLHNLLRAIADEGRFRDPEHVIGPLGRHVKLVEADWGYILEKQFGSALNGFVVTSKPDQTILAELMRKCGWQSPIFIGNKNPIDTSRHEPDSSLLTWMRALKIDNSLVKNQFIINQGIEQTVLIEDSDEGARFMADQGSLRTNVKMCFTFSNGDKRRGRVINITGSGGINNSPIDEYRGQLRMQVDKDAQIRQEEAQLQIAEQATRDARQEFNKLLEKVNKCKTAEVNHSRLGKQRQHAHQAALDRVEQLEAELSDATPDAAAIEVLEDQMRTAREEQKRYEEIFEDMVERKLELGNENAANKHALEVAQQELKDLDFRLTKAKARLKAMTDKRDDALRAKNTAMDSIKAVEDNKKLWVDERAVKQAEVDKRTDEAKGVAPDRVAVPRGKTFEDLIATRNKLIKTREEAEKELGGSQQDLLARANEAIAAHKEASDEQATIKNIKNHLIKTLQHRQVRWKQFRSGISVRARVTFSYLLSERKFRGNLHVDHRNLALDINVQPDSTEKSGDGRQTKTLSGGEKSFSTVCLLLSLWDAMGSPIRCLDEFDVFMDSVNRDRSMNMIIAAARRSVGRQFIFITPQSMNNVKQDSDVKINRMTDPERGQTALSFGQA</sequence>
<keyword evidence="2" id="KW-1185">Reference proteome</keyword>
<dbReference type="Proteomes" id="UP001153331">
    <property type="component" value="Unassembled WGS sequence"/>
</dbReference>
<protein>
    <submittedName>
        <fullName evidence="1">Uncharacterized protein</fullName>
    </submittedName>
</protein>
<accession>A0ACC2HX01</accession>
<evidence type="ECO:0000313" key="2">
    <source>
        <dbReference type="Proteomes" id="UP001153331"/>
    </source>
</evidence>
<evidence type="ECO:0000313" key="1">
    <source>
        <dbReference type="EMBL" id="KAJ8107041.1"/>
    </source>
</evidence>
<comment type="caution">
    <text evidence="1">The sequence shown here is derived from an EMBL/GenBank/DDBJ whole genome shotgun (WGS) entry which is preliminary data.</text>
</comment>
<gene>
    <name evidence="1" type="ORF">OPT61_g9137</name>
</gene>
<proteinExistence type="predicted"/>